<feature type="DNA-binding region" description="H-T-H motif" evidence="4">
    <location>
        <begin position="40"/>
        <end position="59"/>
    </location>
</feature>
<dbReference type="InterPro" id="IPR009057">
    <property type="entry name" value="Homeodomain-like_sf"/>
</dbReference>
<dbReference type="Proteomes" id="UP000286997">
    <property type="component" value="Unassembled WGS sequence"/>
</dbReference>
<dbReference type="InterPro" id="IPR001647">
    <property type="entry name" value="HTH_TetR"/>
</dbReference>
<dbReference type="GO" id="GO:0003700">
    <property type="term" value="F:DNA-binding transcription factor activity"/>
    <property type="evidence" value="ECO:0007669"/>
    <property type="project" value="TreeGrafter"/>
</dbReference>
<dbReference type="OrthoDB" id="7056813at2"/>
<sequence>MDLLMKLVKKANAHHHGALREALLAEAERVIDTQGLEALSLRSISRAVGVTHAAPTNHFGDLTGLLSELAADGLRRLAQHLHTAIRVAGPGLRERAHAMARAYLHFAIEHPGLLVLMSRSAHLDPTRPALREAMEQASRVLDDFADEIQKAKGVDPVRAAAERTALRALIHGYSALLIDGRLERTLAALPEGTTAESFFDVVLDVIDFP</sequence>
<reference evidence="6 7" key="1">
    <citation type="submission" date="2019-01" db="EMBL/GenBank/DDBJ databases">
        <authorList>
            <person name="Chen W.-M."/>
        </authorList>
    </citation>
    <scope>NUCLEOTIDE SEQUENCE [LARGE SCALE GENOMIC DNA]</scope>
    <source>
        <strain evidence="6 7">TER-1</strain>
    </source>
</reference>
<dbReference type="Pfam" id="PF00440">
    <property type="entry name" value="TetR_N"/>
    <property type="match status" value="1"/>
</dbReference>
<evidence type="ECO:0000256" key="2">
    <source>
        <dbReference type="ARBA" id="ARBA00023125"/>
    </source>
</evidence>
<dbReference type="Pfam" id="PF13305">
    <property type="entry name" value="TetR_C_33"/>
    <property type="match status" value="1"/>
</dbReference>
<evidence type="ECO:0000313" key="7">
    <source>
        <dbReference type="Proteomes" id="UP000286997"/>
    </source>
</evidence>
<keyword evidence="2 4" id="KW-0238">DNA-binding</keyword>
<evidence type="ECO:0000313" key="6">
    <source>
        <dbReference type="EMBL" id="RVU15454.1"/>
    </source>
</evidence>
<accession>A0A437NZL6</accession>
<keyword evidence="7" id="KW-1185">Reference proteome</keyword>
<evidence type="ECO:0000256" key="3">
    <source>
        <dbReference type="ARBA" id="ARBA00023163"/>
    </source>
</evidence>
<dbReference type="AlphaFoldDB" id="A0A437NZL6"/>
<protein>
    <submittedName>
        <fullName evidence="6">TetR/AcrR family transcriptional regulator</fullName>
    </submittedName>
</protein>
<keyword evidence="1" id="KW-0805">Transcription regulation</keyword>
<keyword evidence="3" id="KW-0804">Transcription</keyword>
<proteinExistence type="predicted"/>
<dbReference type="InterPro" id="IPR036271">
    <property type="entry name" value="Tet_transcr_reg_TetR-rel_C_sf"/>
</dbReference>
<evidence type="ECO:0000256" key="4">
    <source>
        <dbReference type="PROSITE-ProRule" id="PRU00335"/>
    </source>
</evidence>
<comment type="caution">
    <text evidence="6">The sequence shown here is derived from an EMBL/GenBank/DDBJ whole genome shotgun (WGS) entry which is preliminary data.</text>
</comment>
<dbReference type="PANTHER" id="PTHR30055:SF220">
    <property type="entry name" value="TETR-FAMILY REGULATORY PROTEIN"/>
    <property type="match status" value="1"/>
</dbReference>
<dbReference type="RefSeq" id="WP_127732229.1">
    <property type="nucleotide sequence ID" value="NZ_SACP01000021.1"/>
</dbReference>
<dbReference type="SUPFAM" id="SSF48498">
    <property type="entry name" value="Tetracyclin repressor-like, C-terminal domain"/>
    <property type="match status" value="1"/>
</dbReference>
<evidence type="ECO:0000256" key="1">
    <source>
        <dbReference type="ARBA" id="ARBA00023015"/>
    </source>
</evidence>
<dbReference type="SUPFAM" id="SSF46689">
    <property type="entry name" value="Homeodomain-like"/>
    <property type="match status" value="1"/>
</dbReference>
<dbReference type="InterPro" id="IPR025996">
    <property type="entry name" value="MT1864/Rv1816-like_C"/>
</dbReference>
<dbReference type="EMBL" id="SACP01000021">
    <property type="protein sequence ID" value="RVU15454.1"/>
    <property type="molecule type" value="Genomic_DNA"/>
</dbReference>
<organism evidence="6 7">
    <name type="scientific">Methylobacterium oryzihabitans</name>
    <dbReference type="NCBI Taxonomy" id="2499852"/>
    <lineage>
        <taxon>Bacteria</taxon>
        <taxon>Pseudomonadati</taxon>
        <taxon>Pseudomonadota</taxon>
        <taxon>Alphaproteobacteria</taxon>
        <taxon>Hyphomicrobiales</taxon>
        <taxon>Methylobacteriaceae</taxon>
        <taxon>Methylobacterium</taxon>
    </lineage>
</organism>
<dbReference type="Gene3D" id="1.10.357.10">
    <property type="entry name" value="Tetracycline Repressor, domain 2"/>
    <property type="match status" value="1"/>
</dbReference>
<dbReference type="PANTHER" id="PTHR30055">
    <property type="entry name" value="HTH-TYPE TRANSCRIPTIONAL REGULATOR RUTR"/>
    <property type="match status" value="1"/>
</dbReference>
<dbReference type="PROSITE" id="PS50977">
    <property type="entry name" value="HTH_TETR_2"/>
    <property type="match status" value="1"/>
</dbReference>
<dbReference type="GO" id="GO:0000976">
    <property type="term" value="F:transcription cis-regulatory region binding"/>
    <property type="evidence" value="ECO:0007669"/>
    <property type="project" value="TreeGrafter"/>
</dbReference>
<evidence type="ECO:0000259" key="5">
    <source>
        <dbReference type="PROSITE" id="PS50977"/>
    </source>
</evidence>
<gene>
    <name evidence="6" type="ORF">EOE48_19490</name>
</gene>
<feature type="domain" description="HTH tetR-type" evidence="5">
    <location>
        <begin position="17"/>
        <end position="77"/>
    </location>
</feature>
<name>A0A437NZL6_9HYPH</name>
<dbReference type="InterPro" id="IPR050109">
    <property type="entry name" value="HTH-type_TetR-like_transc_reg"/>
</dbReference>